<protein>
    <submittedName>
        <fullName evidence="2">O-antigen polysaccharide polymerase Wzy family protein</fullName>
    </submittedName>
</protein>
<dbReference type="RefSeq" id="WP_268057085.1">
    <property type="nucleotide sequence ID" value="NZ_JAPOHA010000002.1"/>
</dbReference>
<name>A0ABT4BQ99_9FIRM</name>
<evidence type="ECO:0000313" key="2">
    <source>
        <dbReference type="EMBL" id="MCY1713076.1"/>
    </source>
</evidence>
<feature type="transmembrane region" description="Helical" evidence="1">
    <location>
        <begin position="12"/>
        <end position="35"/>
    </location>
</feature>
<keyword evidence="1" id="KW-1133">Transmembrane helix</keyword>
<dbReference type="NCBIfam" id="TIGR04370">
    <property type="entry name" value="glyco_rpt_poly"/>
    <property type="match status" value="1"/>
</dbReference>
<feature type="transmembrane region" description="Helical" evidence="1">
    <location>
        <begin position="41"/>
        <end position="58"/>
    </location>
</feature>
<keyword evidence="1" id="KW-0472">Membrane</keyword>
<gene>
    <name evidence="2" type="ORF">OUY18_02245</name>
</gene>
<feature type="transmembrane region" description="Helical" evidence="1">
    <location>
        <begin position="276"/>
        <end position="296"/>
    </location>
</feature>
<feature type="transmembrane region" description="Helical" evidence="1">
    <location>
        <begin position="468"/>
        <end position="488"/>
    </location>
</feature>
<feature type="transmembrane region" description="Helical" evidence="1">
    <location>
        <begin position="436"/>
        <end position="456"/>
    </location>
</feature>
<dbReference type="Proteomes" id="UP001082703">
    <property type="component" value="Unassembled WGS sequence"/>
</dbReference>
<evidence type="ECO:0000256" key="1">
    <source>
        <dbReference type="SAM" id="Phobius"/>
    </source>
</evidence>
<feature type="transmembrane region" description="Helical" evidence="1">
    <location>
        <begin position="198"/>
        <end position="216"/>
    </location>
</feature>
<comment type="caution">
    <text evidence="2">The sequence shown here is derived from an EMBL/GenBank/DDBJ whole genome shotgun (WGS) entry which is preliminary data.</text>
</comment>
<proteinExistence type="predicted"/>
<sequence>MIKIKSEDFLRDTILFGITILLMLTSNLLTVFGVWNTAVDVLFFAILFLDVSIAASLIHNVRRDLALLIFLITYNVLLMGRVFTSWFGYHHKLLLLLEADDFQKLFQSLQLVALSLFCVYCAYRLAGPIFHKREAKIERLHTKAVSQSQLVPIIRQLSAIVLYVSSVPFLYILFKTALAVVRHGYLQSFTSTTDVPSIISRLSMFFVPAFAVFLATLPSRKQIKLPLAVYSVYMLASLFTGRRNTIVCEALMLAFYFVMRDSLLEKDKRVLKKRTVAYVGVLGIIAMYGLQFLALVRSGAENTKRGLGEMLVSFIDSQGASFRVVVQTVNHIQSFNPSTSYMYLFYPFELFVHNNVVTRTLFGLTPIIEVQTSEFVQTTHNFGHALTYMVDPERYLSGGGFGTSYVAEAYVAYGIIGVILVSAMIGLIFRFFASLLTYNWVVITCGLLAVKSFVYIPRNFAFLWVTEVFNITYICFYVAIYLAALLIAKGMHVRKTNMSAPEPLALEEQI</sequence>
<feature type="transmembrane region" description="Helical" evidence="1">
    <location>
        <begin position="65"/>
        <end position="89"/>
    </location>
</feature>
<reference evidence="2 3" key="1">
    <citation type="submission" date="2022-11" db="EMBL/GenBank/DDBJ databases">
        <authorList>
            <person name="Caiyu Z."/>
        </authorList>
    </citation>
    <scope>NUCLEOTIDE SEQUENCE [LARGE SCALE GENOMIC DNA]</scope>
    <source>
        <strain evidence="2 3">YR-4</strain>
    </source>
</reference>
<accession>A0ABT4BQ99</accession>
<dbReference type="InterPro" id="IPR029468">
    <property type="entry name" value="O-ag_pol_Wzy"/>
</dbReference>
<keyword evidence="3" id="KW-1185">Reference proteome</keyword>
<feature type="transmembrane region" description="Helical" evidence="1">
    <location>
        <begin position="109"/>
        <end position="126"/>
    </location>
</feature>
<feature type="transmembrane region" description="Helical" evidence="1">
    <location>
        <begin position="410"/>
        <end position="429"/>
    </location>
</feature>
<evidence type="ECO:0000313" key="3">
    <source>
        <dbReference type="Proteomes" id="UP001082703"/>
    </source>
</evidence>
<dbReference type="Pfam" id="PF14296">
    <property type="entry name" value="O-ag_pol_Wzy"/>
    <property type="match status" value="1"/>
</dbReference>
<dbReference type="EMBL" id="JAPOHA010000002">
    <property type="protein sequence ID" value="MCY1713076.1"/>
    <property type="molecule type" value="Genomic_DNA"/>
</dbReference>
<feature type="transmembrane region" description="Helical" evidence="1">
    <location>
        <begin position="157"/>
        <end position="178"/>
    </location>
</feature>
<organism evidence="2 3">
    <name type="scientific">Caproiciproducens galactitolivorans</name>
    <dbReference type="NCBI Taxonomy" id="642589"/>
    <lineage>
        <taxon>Bacteria</taxon>
        <taxon>Bacillati</taxon>
        <taxon>Bacillota</taxon>
        <taxon>Clostridia</taxon>
        <taxon>Eubacteriales</taxon>
        <taxon>Acutalibacteraceae</taxon>
        <taxon>Caproiciproducens</taxon>
    </lineage>
</organism>
<keyword evidence="1" id="KW-0812">Transmembrane</keyword>